<name>A0A7J0BFF2_9BACT</name>
<dbReference type="EMBL" id="BLVO01000005">
    <property type="protein sequence ID" value="GFM32419.1"/>
    <property type="molecule type" value="Genomic_DNA"/>
</dbReference>
<dbReference type="GO" id="GO:0016747">
    <property type="term" value="F:acyltransferase activity, transferring groups other than amino-acyl groups"/>
    <property type="evidence" value="ECO:0007669"/>
    <property type="project" value="InterPro"/>
</dbReference>
<proteinExistence type="predicted"/>
<reference evidence="2 3" key="1">
    <citation type="submission" date="2020-05" db="EMBL/GenBank/DDBJ databases">
        <title>Draft genome sequence of Desulfovibrio sp. strain HN2T.</title>
        <authorList>
            <person name="Ueno A."/>
            <person name="Tamazawa S."/>
            <person name="Tamamura S."/>
            <person name="Murakami T."/>
            <person name="Kiyama T."/>
            <person name="Inomata H."/>
            <person name="Amano Y."/>
            <person name="Miyakawa K."/>
            <person name="Tamaki H."/>
            <person name="Naganuma T."/>
            <person name="Kaneko K."/>
        </authorList>
    </citation>
    <scope>NUCLEOTIDE SEQUENCE [LARGE SCALE GENOMIC DNA]</scope>
    <source>
        <strain evidence="2 3">HN2</strain>
    </source>
</reference>
<evidence type="ECO:0000313" key="2">
    <source>
        <dbReference type="EMBL" id="GFM32419.1"/>
    </source>
</evidence>
<gene>
    <name evidence="2" type="ORF">DSM101010T_07840</name>
</gene>
<feature type="domain" description="N-acetyltransferase" evidence="1">
    <location>
        <begin position="17"/>
        <end position="177"/>
    </location>
</feature>
<dbReference type="InterPro" id="IPR000182">
    <property type="entry name" value="GNAT_dom"/>
</dbReference>
<evidence type="ECO:0000259" key="1">
    <source>
        <dbReference type="PROSITE" id="PS51186"/>
    </source>
</evidence>
<evidence type="ECO:0000313" key="3">
    <source>
        <dbReference type="Proteomes" id="UP000503840"/>
    </source>
</evidence>
<accession>A0A7J0BFF2</accession>
<keyword evidence="2" id="KW-0808">Transferase</keyword>
<dbReference type="Gene3D" id="3.40.630.30">
    <property type="match status" value="1"/>
</dbReference>
<dbReference type="AlphaFoldDB" id="A0A7J0BFF2"/>
<comment type="caution">
    <text evidence="2">The sequence shown here is derived from an EMBL/GenBank/DDBJ whole genome shotgun (WGS) entry which is preliminary data.</text>
</comment>
<dbReference type="Proteomes" id="UP000503840">
    <property type="component" value="Unassembled WGS sequence"/>
</dbReference>
<organism evidence="2 3">
    <name type="scientific">Desulfovibrio subterraneus</name>
    <dbReference type="NCBI Taxonomy" id="2718620"/>
    <lineage>
        <taxon>Bacteria</taxon>
        <taxon>Pseudomonadati</taxon>
        <taxon>Thermodesulfobacteriota</taxon>
        <taxon>Desulfovibrionia</taxon>
        <taxon>Desulfovibrionales</taxon>
        <taxon>Desulfovibrionaceae</taxon>
        <taxon>Desulfovibrio</taxon>
    </lineage>
</organism>
<dbReference type="PANTHER" id="PTHR43792">
    <property type="entry name" value="GNAT FAMILY, PUTATIVE (AFU_ORTHOLOGUE AFUA_3G00765)-RELATED-RELATED"/>
    <property type="match status" value="1"/>
</dbReference>
<dbReference type="InterPro" id="IPR016181">
    <property type="entry name" value="Acyl_CoA_acyltransferase"/>
</dbReference>
<sequence length="178" mass="20495">MPTNHNTDDIFLQTDRLVLRRMALMDFGELASILQDPDVMYAWEYSFSDDDVMEWMNKCIHLYTTKNLGYFLVSDKTTHEVLGQAALLPTTINGSEYHEIGYIFKKKHWHKGYAFESAQVLLNHAFNSLHLDCVVFEIRPENIASRKVAESLGAKITGSFSKMVKSKPMLHLIYTLTK</sequence>
<protein>
    <submittedName>
        <fullName evidence="2">Acetyltransferase</fullName>
    </submittedName>
</protein>
<dbReference type="PANTHER" id="PTHR43792:SF1">
    <property type="entry name" value="N-ACETYLTRANSFERASE DOMAIN-CONTAINING PROTEIN"/>
    <property type="match status" value="1"/>
</dbReference>
<dbReference type="SUPFAM" id="SSF55729">
    <property type="entry name" value="Acyl-CoA N-acyltransferases (Nat)"/>
    <property type="match status" value="1"/>
</dbReference>
<dbReference type="Pfam" id="PF13302">
    <property type="entry name" value="Acetyltransf_3"/>
    <property type="match status" value="1"/>
</dbReference>
<dbReference type="PROSITE" id="PS51186">
    <property type="entry name" value="GNAT"/>
    <property type="match status" value="1"/>
</dbReference>
<dbReference type="InterPro" id="IPR051531">
    <property type="entry name" value="N-acetyltransferase"/>
</dbReference>
<keyword evidence="3" id="KW-1185">Reference proteome</keyword>